<proteinExistence type="predicted"/>
<sequence>MRIACLGFVTLPFEGCVPATKRAGFRRIPEHMRTPFGGGTELRCLVNQLLVVLRDSTYGDGAVSRRRGSRRGFADCAVHRGVVSCFLFRRLLGFERESMAQEHEAAGVMRHCNCVSNGQLGKAVPIRGQIGSAKH</sequence>
<keyword evidence="2" id="KW-1185">Reference proteome</keyword>
<dbReference type="AlphaFoldDB" id="A0A5C3Q6M0"/>
<accession>A0A5C3Q6M0</accession>
<evidence type="ECO:0000313" key="2">
    <source>
        <dbReference type="Proteomes" id="UP000308197"/>
    </source>
</evidence>
<dbReference type="InParanoid" id="A0A5C3Q6M0"/>
<dbReference type="EMBL" id="ML210973">
    <property type="protein sequence ID" value="TFK94063.1"/>
    <property type="molecule type" value="Genomic_DNA"/>
</dbReference>
<evidence type="ECO:0000313" key="1">
    <source>
        <dbReference type="EMBL" id="TFK94063.1"/>
    </source>
</evidence>
<dbReference type="Proteomes" id="UP000308197">
    <property type="component" value="Unassembled WGS sequence"/>
</dbReference>
<name>A0A5C3Q6M0_9APHY</name>
<organism evidence="1 2">
    <name type="scientific">Polyporus arcularius HHB13444</name>
    <dbReference type="NCBI Taxonomy" id="1314778"/>
    <lineage>
        <taxon>Eukaryota</taxon>
        <taxon>Fungi</taxon>
        <taxon>Dikarya</taxon>
        <taxon>Basidiomycota</taxon>
        <taxon>Agaricomycotina</taxon>
        <taxon>Agaricomycetes</taxon>
        <taxon>Polyporales</taxon>
        <taxon>Polyporaceae</taxon>
        <taxon>Polyporus</taxon>
    </lineage>
</organism>
<gene>
    <name evidence="1" type="ORF">K466DRAFT_22360</name>
</gene>
<reference evidence="1 2" key="1">
    <citation type="journal article" date="2019" name="Nat. Ecol. Evol.">
        <title>Megaphylogeny resolves global patterns of mushroom evolution.</title>
        <authorList>
            <person name="Varga T."/>
            <person name="Krizsan K."/>
            <person name="Foldi C."/>
            <person name="Dima B."/>
            <person name="Sanchez-Garcia M."/>
            <person name="Sanchez-Ramirez S."/>
            <person name="Szollosi G.J."/>
            <person name="Szarkandi J.G."/>
            <person name="Papp V."/>
            <person name="Albert L."/>
            <person name="Andreopoulos W."/>
            <person name="Angelini C."/>
            <person name="Antonin V."/>
            <person name="Barry K.W."/>
            <person name="Bougher N.L."/>
            <person name="Buchanan P."/>
            <person name="Buyck B."/>
            <person name="Bense V."/>
            <person name="Catcheside P."/>
            <person name="Chovatia M."/>
            <person name="Cooper J."/>
            <person name="Damon W."/>
            <person name="Desjardin D."/>
            <person name="Finy P."/>
            <person name="Geml J."/>
            <person name="Haridas S."/>
            <person name="Hughes K."/>
            <person name="Justo A."/>
            <person name="Karasinski D."/>
            <person name="Kautmanova I."/>
            <person name="Kiss B."/>
            <person name="Kocsube S."/>
            <person name="Kotiranta H."/>
            <person name="LaButti K.M."/>
            <person name="Lechner B.E."/>
            <person name="Liimatainen K."/>
            <person name="Lipzen A."/>
            <person name="Lukacs Z."/>
            <person name="Mihaltcheva S."/>
            <person name="Morgado L.N."/>
            <person name="Niskanen T."/>
            <person name="Noordeloos M.E."/>
            <person name="Ohm R.A."/>
            <person name="Ortiz-Santana B."/>
            <person name="Ovrebo C."/>
            <person name="Racz N."/>
            <person name="Riley R."/>
            <person name="Savchenko A."/>
            <person name="Shiryaev A."/>
            <person name="Soop K."/>
            <person name="Spirin V."/>
            <person name="Szebenyi C."/>
            <person name="Tomsovsky M."/>
            <person name="Tulloss R.E."/>
            <person name="Uehling J."/>
            <person name="Grigoriev I.V."/>
            <person name="Vagvolgyi C."/>
            <person name="Papp T."/>
            <person name="Martin F.M."/>
            <person name="Miettinen O."/>
            <person name="Hibbett D.S."/>
            <person name="Nagy L.G."/>
        </authorList>
    </citation>
    <scope>NUCLEOTIDE SEQUENCE [LARGE SCALE GENOMIC DNA]</scope>
    <source>
        <strain evidence="1 2">HHB13444</strain>
    </source>
</reference>
<protein>
    <submittedName>
        <fullName evidence="1">Uncharacterized protein</fullName>
    </submittedName>
</protein>